<dbReference type="GO" id="GO:0016746">
    <property type="term" value="F:acyltransferase activity"/>
    <property type="evidence" value="ECO:0007669"/>
    <property type="project" value="UniProtKB-KW"/>
</dbReference>
<evidence type="ECO:0000256" key="12">
    <source>
        <dbReference type="ARBA" id="ARBA00023315"/>
    </source>
</evidence>
<protein>
    <submittedName>
        <fullName evidence="15">Glycerol-3-phosphate acyltransferase 9</fullName>
    </submittedName>
</protein>
<evidence type="ECO:0000256" key="13">
    <source>
        <dbReference type="SAM" id="Phobius"/>
    </source>
</evidence>
<evidence type="ECO:0000313" key="16">
    <source>
        <dbReference type="Proteomes" id="UP001516464"/>
    </source>
</evidence>
<evidence type="ECO:0000256" key="6">
    <source>
        <dbReference type="ARBA" id="ARBA00022692"/>
    </source>
</evidence>
<sequence>MDKIHKNKKRTFLHDILDFMAMGSRSLRRDDFTKCFEPISPRELDSSGILYIFSIIIRYFILFPIRLGVLICGSLYFLVRFFFVNFKREGKEEENNLLFLMYSKLFMWSFGGYIHHYGEKRRLNTPHIFVANHTSFLDFIVLSSYKFPHACVTESHGGLFGLLFRGIVSKNGSIAFKRSEKQDRAMVVEKTKEHIKYNKTPLLIFPEGTCVNNKYTVLFQKGVFEMDAIICPVAIRYSKNLLDPYWNRRKHNFTQHLLYLMTRWWLEAEVYWMDPMKRNPGESSFEFAARVKEAISDKICLNSVKWNGYFKSSPVMKDRGILREAYRQTFIKKVLTYRNLEVDPYREDPKIVEEKMNQYCKNSECQHDPIYITTVIKQRINKTTKNSKNKETRNINKITVKPGCNGNCINCKRCFVGFTYDRFINLVLDEYLELKQKGDEAPELKNLRNIINNNTDMWWGCYKRETPKKCECGKANFRESIIKKKLINSNKI</sequence>
<dbReference type="EMBL" id="SBIQ01000092">
    <property type="protein sequence ID" value="KAF7683381.1"/>
    <property type="molecule type" value="Genomic_DNA"/>
</dbReference>
<organism evidence="15 16">
    <name type="scientific">Astathelohania contejeani</name>
    <dbReference type="NCBI Taxonomy" id="164912"/>
    <lineage>
        <taxon>Eukaryota</taxon>
        <taxon>Fungi</taxon>
        <taxon>Fungi incertae sedis</taxon>
        <taxon>Microsporidia</taxon>
        <taxon>Astathelohaniidae</taxon>
        <taxon>Astathelohania</taxon>
    </lineage>
</organism>
<keyword evidence="12 15" id="KW-0012">Acyltransferase</keyword>
<evidence type="ECO:0000256" key="10">
    <source>
        <dbReference type="ARBA" id="ARBA00023209"/>
    </source>
</evidence>
<dbReference type="PANTHER" id="PTHR23063:SF2">
    <property type="entry name" value="GLYCEROL-3-PHOSPHATE ACYLTRANSFERASE 4, ISOFORM D-RELATED"/>
    <property type="match status" value="1"/>
</dbReference>
<dbReference type="InterPro" id="IPR002123">
    <property type="entry name" value="Plipid/glycerol_acylTrfase"/>
</dbReference>
<keyword evidence="10" id="KW-0594">Phospholipid biosynthesis</keyword>
<dbReference type="SMART" id="SM00563">
    <property type="entry name" value="PlsC"/>
    <property type="match status" value="1"/>
</dbReference>
<keyword evidence="9 13" id="KW-0472">Membrane</keyword>
<keyword evidence="7 13" id="KW-1133">Transmembrane helix</keyword>
<comment type="similarity">
    <text evidence="3">Belongs to the 1-acyl-sn-glycerol-3-phosphate acyltransferase family.</text>
</comment>
<evidence type="ECO:0000256" key="1">
    <source>
        <dbReference type="ARBA" id="ARBA00004370"/>
    </source>
</evidence>
<reference evidence="15 16" key="1">
    <citation type="submission" date="2019-01" db="EMBL/GenBank/DDBJ databases">
        <title>Genomes sequencing and comparative genomics of infectious freshwater microsporidia, Cucumispora dikerogammari and Thelohania contejeani.</title>
        <authorList>
            <person name="Cormier A."/>
            <person name="Giraud I."/>
            <person name="Wattier R."/>
            <person name="Teixeira M."/>
            <person name="Grandjean F."/>
            <person name="Rigaud T."/>
            <person name="Cordaux R."/>
        </authorList>
    </citation>
    <scope>NUCLEOTIDE SEQUENCE [LARGE SCALE GENOMIC DNA]</scope>
    <source>
        <strain evidence="15">T1</strain>
        <tissue evidence="15">Spores</tissue>
    </source>
</reference>
<evidence type="ECO:0000313" key="15">
    <source>
        <dbReference type="EMBL" id="KAF7683381.1"/>
    </source>
</evidence>
<keyword evidence="6 13" id="KW-0812">Transmembrane</keyword>
<keyword evidence="8" id="KW-0443">Lipid metabolism</keyword>
<proteinExistence type="inferred from homology"/>
<evidence type="ECO:0000256" key="4">
    <source>
        <dbReference type="ARBA" id="ARBA00022516"/>
    </source>
</evidence>
<keyword evidence="11" id="KW-1208">Phospholipid metabolism</keyword>
<dbReference type="InterPro" id="IPR045252">
    <property type="entry name" value="LPCAT1-like"/>
</dbReference>
<comment type="caution">
    <text evidence="15">The sequence shown here is derived from an EMBL/GenBank/DDBJ whole genome shotgun (WGS) entry which is preliminary data.</text>
</comment>
<evidence type="ECO:0000259" key="14">
    <source>
        <dbReference type="SMART" id="SM00563"/>
    </source>
</evidence>
<feature type="domain" description="Phospholipid/glycerol acyltransferase" evidence="14">
    <location>
        <begin position="127"/>
        <end position="238"/>
    </location>
</feature>
<gene>
    <name evidence="15" type="primary">GPAT9</name>
    <name evidence="15" type="ORF">TCON_1405</name>
</gene>
<keyword evidence="5" id="KW-0808">Transferase</keyword>
<dbReference type="CDD" id="cd07991">
    <property type="entry name" value="LPLAT_LPCAT1-like"/>
    <property type="match status" value="1"/>
</dbReference>
<name>A0ABQ7HYV1_9MICR</name>
<dbReference type="Proteomes" id="UP001516464">
    <property type="component" value="Unassembled WGS sequence"/>
</dbReference>
<evidence type="ECO:0000256" key="11">
    <source>
        <dbReference type="ARBA" id="ARBA00023264"/>
    </source>
</evidence>
<evidence type="ECO:0000256" key="3">
    <source>
        <dbReference type="ARBA" id="ARBA00008655"/>
    </source>
</evidence>
<feature type="transmembrane region" description="Helical" evidence="13">
    <location>
        <begin position="49"/>
        <end position="77"/>
    </location>
</feature>
<evidence type="ECO:0000256" key="7">
    <source>
        <dbReference type="ARBA" id="ARBA00022989"/>
    </source>
</evidence>
<evidence type="ECO:0000256" key="8">
    <source>
        <dbReference type="ARBA" id="ARBA00023098"/>
    </source>
</evidence>
<accession>A0ABQ7HYV1</accession>
<keyword evidence="16" id="KW-1185">Reference proteome</keyword>
<dbReference type="PANTHER" id="PTHR23063">
    <property type="entry name" value="PHOSPHOLIPID ACYLTRANSFERASE"/>
    <property type="match status" value="1"/>
</dbReference>
<comment type="pathway">
    <text evidence="2">Lipid metabolism.</text>
</comment>
<dbReference type="SUPFAM" id="SSF69593">
    <property type="entry name" value="Glycerol-3-phosphate (1)-acyltransferase"/>
    <property type="match status" value="1"/>
</dbReference>
<dbReference type="Pfam" id="PF01553">
    <property type="entry name" value="Acyltransferase"/>
    <property type="match status" value="1"/>
</dbReference>
<evidence type="ECO:0000256" key="9">
    <source>
        <dbReference type="ARBA" id="ARBA00023136"/>
    </source>
</evidence>
<comment type="subcellular location">
    <subcellularLocation>
        <location evidence="1">Membrane</location>
    </subcellularLocation>
</comment>
<evidence type="ECO:0000256" key="2">
    <source>
        <dbReference type="ARBA" id="ARBA00005189"/>
    </source>
</evidence>
<evidence type="ECO:0000256" key="5">
    <source>
        <dbReference type="ARBA" id="ARBA00022679"/>
    </source>
</evidence>
<keyword evidence="4" id="KW-0444">Lipid biosynthesis</keyword>